<dbReference type="InterPro" id="IPR039424">
    <property type="entry name" value="SBP_5"/>
</dbReference>
<keyword evidence="8" id="KW-1185">Reference proteome</keyword>
<accession>A0ABS4TP50</accession>
<proteinExistence type="inferred from homology"/>
<sequence>MRLIMLLLAAVLTVTACSTPPKPKPEPTPDPGPRPDVLTVGIREPTVLLNDRMINRALYTPLVEYDPATGKTTPVGAESVTTTDQITWTIKLRPSQYHDGTPVTASSYVDAWLRPNGDDLVPYKEIVPVDDLTIRYVTAAPASYFPAFLASPHAAPVRPHFHASNPIGNGAFKLAAPWDDETGGTLIRVAPAGRQVREIDIRVVDDLDAAFDEVRAGTLDIVTDVAGSRRAAMRQEFADRHVTWPKPEAAYLIFGPDMPDPAARSAIAMSLDRKALAEGLLNDDADPATGLYPPAVGPGAASDGCRACGFDPATAKSLRDQAGLKSLTIREGNATEMTSLTAQIRSALGVRTDFGPGPVLQSVEWSMDSPYVYGFPEVPSAQPFLDAAAASGDPQERARNYRLAEQEALRDFTVVPLWTVNGHAVWAERVHGVTATAAHGIDLAAITL</sequence>
<protein>
    <submittedName>
        <fullName evidence="7">Oligopeptide transport system substrate-binding protein</fullName>
    </submittedName>
</protein>
<dbReference type="RefSeq" id="WP_209642871.1">
    <property type="nucleotide sequence ID" value="NZ_JAGINW010000001.1"/>
</dbReference>
<evidence type="ECO:0000256" key="2">
    <source>
        <dbReference type="ARBA" id="ARBA00005695"/>
    </source>
</evidence>
<evidence type="ECO:0000313" key="7">
    <source>
        <dbReference type="EMBL" id="MBP2325703.1"/>
    </source>
</evidence>
<feature type="chain" id="PRO_5046817629" evidence="5">
    <location>
        <begin position="19"/>
        <end position="448"/>
    </location>
</feature>
<evidence type="ECO:0000256" key="3">
    <source>
        <dbReference type="ARBA" id="ARBA00022448"/>
    </source>
</evidence>
<dbReference type="InterPro" id="IPR000914">
    <property type="entry name" value="SBP_5_dom"/>
</dbReference>
<dbReference type="PIRSF" id="PIRSF002741">
    <property type="entry name" value="MppA"/>
    <property type="match status" value="1"/>
</dbReference>
<reference evidence="7 8" key="1">
    <citation type="submission" date="2021-03" db="EMBL/GenBank/DDBJ databases">
        <title>Sequencing the genomes of 1000 actinobacteria strains.</title>
        <authorList>
            <person name="Klenk H.-P."/>
        </authorList>
    </citation>
    <scope>NUCLEOTIDE SEQUENCE [LARGE SCALE GENOMIC DNA]</scope>
    <source>
        <strain evidence="7 8">DSM 46670</strain>
    </source>
</reference>
<dbReference type="Gene3D" id="3.40.190.10">
    <property type="entry name" value="Periplasmic binding protein-like II"/>
    <property type="match status" value="1"/>
</dbReference>
<dbReference type="InterPro" id="IPR030678">
    <property type="entry name" value="Peptide/Ni-bd"/>
</dbReference>
<evidence type="ECO:0000259" key="6">
    <source>
        <dbReference type="Pfam" id="PF00496"/>
    </source>
</evidence>
<dbReference type="CDD" id="cd00995">
    <property type="entry name" value="PBP2_NikA_DppA_OppA_like"/>
    <property type="match status" value="1"/>
</dbReference>
<dbReference type="Pfam" id="PF00496">
    <property type="entry name" value="SBP_bac_5"/>
    <property type="match status" value="1"/>
</dbReference>
<feature type="domain" description="Solute-binding protein family 5" evidence="6">
    <location>
        <begin position="73"/>
        <end position="328"/>
    </location>
</feature>
<feature type="signal peptide" evidence="5">
    <location>
        <begin position="1"/>
        <end position="18"/>
    </location>
</feature>
<keyword evidence="3" id="KW-0813">Transport</keyword>
<keyword evidence="4 5" id="KW-0732">Signal</keyword>
<comment type="similarity">
    <text evidence="2">Belongs to the bacterial solute-binding protein 5 family.</text>
</comment>
<evidence type="ECO:0000256" key="4">
    <source>
        <dbReference type="ARBA" id="ARBA00022729"/>
    </source>
</evidence>
<evidence type="ECO:0000256" key="1">
    <source>
        <dbReference type="ARBA" id="ARBA00004196"/>
    </source>
</evidence>
<dbReference type="Gene3D" id="3.10.105.10">
    <property type="entry name" value="Dipeptide-binding Protein, Domain 3"/>
    <property type="match status" value="1"/>
</dbReference>
<dbReference type="PANTHER" id="PTHR30290">
    <property type="entry name" value="PERIPLASMIC BINDING COMPONENT OF ABC TRANSPORTER"/>
    <property type="match status" value="1"/>
</dbReference>
<comment type="subcellular location">
    <subcellularLocation>
        <location evidence="1">Cell envelope</location>
    </subcellularLocation>
</comment>
<dbReference type="Proteomes" id="UP001519332">
    <property type="component" value="Unassembled WGS sequence"/>
</dbReference>
<evidence type="ECO:0000256" key="5">
    <source>
        <dbReference type="SAM" id="SignalP"/>
    </source>
</evidence>
<dbReference type="PROSITE" id="PS51257">
    <property type="entry name" value="PROKAR_LIPOPROTEIN"/>
    <property type="match status" value="1"/>
</dbReference>
<dbReference type="SUPFAM" id="SSF53850">
    <property type="entry name" value="Periplasmic binding protein-like II"/>
    <property type="match status" value="1"/>
</dbReference>
<dbReference type="EMBL" id="JAGINW010000001">
    <property type="protein sequence ID" value="MBP2325703.1"/>
    <property type="molecule type" value="Genomic_DNA"/>
</dbReference>
<dbReference type="PANTHER" id="PTHR30290:SF10">
    <property type="entry name" value="PERIPLASMIC OLIGOPEPTIDE-BINDING PROTEIN-RELATED"/>
    <property type="match status" value="1"/>
</dbReference>
<name>A0ABS4TP50_9PSEU</name>
<organism evidence="7 8">
    <name type="scientific">Kibdelosporangium banguiense</name>
    <dbReference type="NCBI Taxonomy" id="1365924"/>
    <lineage>
        <taxon>Bacteria</taxon>
        <taxon>Bacillati</taxon>
        <taxon>Actinomycetota</taxon>
        <taxon>Actinomycetes</taxon>
        <taxon>Pseudonocardiales</taxon>
        <taxon>Pseudonocardiaceae</taxon>
        <taxon>Kibdelosporangium</taxon>
    </lineage>
</organism>
<evidence type="ECO:0000313" key="8">
    <source>
        <dbReference type="Proteomes" id="UP001519332"/>
    </source>
</evidence>
<comment type="caution">
    <text evidence="7">The sequence shown here is derived from an EMBL/GenBank/DDBJ whole genome shotgun (WGS) entry which is preliminary data.</text>
</comment>
<gene>
    <name evidence="7" type="ORF">JOF56_006088</name>
</gene>